<dbReference type="GeneID" id="71997122"/>
<feature type="region of interest" description="Disordered" evidence="1">
    <location>
        <begin position="127"/>
        <end position="423"/>
    </location>
</feature>
<accession>A0ABQ8KCX6</accession>
<proteinExistence type="predicted"/>
<feature type="compositionally biased region" description="Low complexity" evidence="1">
    <location>
        <begin position="144"/>
        <end position="159"/>
    </location>
</feature>
<evidence type="ECO:0000256" key="1">
    <source>
        <dbReference type="SAM" id="MobiDB-lite"/>
    </source>
</evidence>
<feature type="compositionally biased region" description="Basic and acidic residues" evidence="1">
    <location>
        <begin position="220"/>
        <end position="230"/>
    </location>
</feature>
<protein>
    <submittedName>
        <fullName evidence="2">Uncharacterized protein</fullName>
    </submittedName>
</protein>
<gene>
    <name evidence="2" type="ORF">C8Q71DRAFT_120726</name>
</gene>
<dbReference type="Proteomes" id="UP000814176">
    <property type="component" value="Unassembled WGS sequence"/>
</dbReference>
<comment type="caution">
    <text evidence="2">The sequence shown here is derived from an EMBL/GenBank/DDBJ whole genome shotgun (WGS) entry which is preliminary data.</text>
</comment>
<evidence type="ECO:0000313" key="2">
    <source>
        <dbReference type="EMBL" id="KAH9835455.1"/>
    </source>
</evidence>
<organism evidence="2 3">
    <name type="scientific">Rhodofomes roseus</name>
    <dbReference type="NCBI Taxonomy" id="34475"/>
    <lineage>
        <taxon>Eukaryota</taxon>
        <taxon>Fungi</taxon>
        <taxon>Dikarya</taxon>
        <taxon>Basidiomycota</taxon>
        <taxon>Agaricomycotina</taxon>
        <taxon>Agaricomycetes</taxon>
        <taxon>Polyporales</taxon>
        <taxon>Rhodofomes</taxon>
    </lineage>
</organism>
<dbReference type="RefSeq" id="XP_047777888.1">
    <property type="nucleotide sequence ID" value="XM_047916390.1"/>
</dbReference>
<keyword evidence="3" id="KW-1185">Reference proteome</keyword>
<dbReference type="EMBL" id="JADCUA010000013">
    <property type="protein sequence ID" value="KAH9835455.1"/>
    <property type="molecule type" value="Genomic_DNA"/>
</dbReference>
<evidence type="ECO:0000313" key="3">
    <source>
        <dbReference type="Proteomes" id="UP000814176"/>
    </source>
</evidence>
<sequence>MWTLRLAKVAPVADRIASTWTSLPETGRWIENKRIVVVPMTGRHLVRYSHHPLYRVPGVRSPPEVEDMVDSAVSRSLGSRVPLSPSAIIRPLLVRGPRTFTLESPFSAFSFVCVSVRRPPYLVRFHLAGTRSPPPHLRAPSPPGARRFSRGSSPGSSPASLPPPLAPRQRPWPERPTNPPRSLSPRGHGDYSPIDSVPQRRGREADSIDTGYGFDTKRRRVDDRDDDLPSRRSSAVDVPPVRGLPARPQTSFPSPTPDDRPRKRAPLPPQSARFREVRHAPVQEPLPLPAPAAEGGRRGYPDLPPRAPREDDAPMRYANVPTDAPPLRRQGPPAITEPEFDGRGRPPPTRPAMTSRPGSRFDDLPGQGPREFISEPMDIDGPPSLPPPRGFEGSSRPSSSMYADRMGDAPGDAPRGPRAMAGGREPVVNVPSQRFPPLETQGPPPPHTSSWNIGSPSTVRGGLRTMPRPVPEVVHALILMLQLSFSYLLPRCFRTLRSSRHSVPRLPGRCQERTSYL</sequence>
<name>A0ABQ8KCX6_9APHY</name>
<feature type="compositionally biased region" description="Pro residues" evidence="1">
    <location>
        <begin position="132"/>
        <end position="143"/>
    </location>
</feature>
<reference evidence="2 3" key="1">
    <citation type="journal article" date="2021" name="Environ. Microbiol.">
        <title>Gene family expansions and transcriptome signatures uncover fungal adaptations to wood decay.</title>
        <authorList>
            <person name="Hage H."/>
            <person name="Miyauchi S."/>
            <person name="Viragh M."/>
            <person name="Drula E."/>
            <person name="Min B."/>
            <person name="Chaduli D."/>
            <person name="Navarro D."/>
            <person name="Favel A."/>
            <person name="Norest M."/>
            <person name="Lesage-Meessen L."/>
            <person name="Balint B."/>
            <person name="Merenyi Z."/>
            <person name="de Eugenio L."/>
            <person name="Morin E."/>
            <person name="Martinez A.T."/>
            <person name="Baldrian P."/>
            <person name="Stursova M."/>
            <person name="Martinez M.J."/>
            <person name="Novotny C."/>
            <person name="Magnuson J.K."/>
            <person name="Spatafora J.W."/>
            <person name="Maurice S."/>
            <person name="Pangilinan J."/>
            <person name="Andreopoulos W."/>
            <person name="LaButti K."/>
            <person name="Hundley H."/>
            <person name="Na H."/>
            <person name="Kuo A."/>
            <person name="Barry K."/>
            <person name="Lipzen A."/>
            <person name="Henrissat B."/>
            <person name="Riley R."/>
            <person name="Ahrendt S."/>
            <person name="Nagy L.G."/>
            <person name="Grigoriev I.V."/>
            <person name="Martin F."/>
            <person name="Rosso M.N."/>
        </authorList>
    </citation>
    <scope>NUCLEOTIDE SEQUENCE [LARGE SCALE GENOMIC DNA]</scope>
    <source>
        <strain evidence="2 3">CIRM-BRFM 1785</strain>
    </source>
</reference>